<dbReference type="InterPro" id="IPR011051">
    <property type="entry name" value="RmlC_Cupin_sf"/>
</dbReference>
<dbReference type="SUPFAM" id="SSF51182">
    <property type="entry name" value="RmlC-like cupins"/>
    <property type="match status" value="1"/>
</dbReference>
<dbReference type="EMBL" id="LR798294">
    <property type="protein sequence ID" value="CAB5221831.1"/>
    <property type="molecule type" value="Genomic_DNA"/>
</dbReference>
<proteinExistence type="predicted"/>
<sequence>MASPVVKVMALSNVYSRVMNFRYKGDIEEGHYHAFDHATLVSSGSVLVEVLDDNETTKSSKEFKAPSMVYIRKDTRHRLTALEDYTVCSCIHALRDIDGDIIDPESFIEPIEGIRLGAADTGIWHEDLHNKVAEKIGKEMYELMYIKSTRKQDEL</sequence>
<evidence type="ECO:0000313" key="1">
    <source>
        <dbReference type="EMBL" id="CAB5221831.1"/>
    </source>
</evidence>
<name>A0A6J7WV21_9CAUD</name>
<reference evidence="1" key="1">
    <citation type="submission" date="2020-05" db="EMBL/GenBank/DDBJ databases">
        <authorList>
            <person name="Chiriac C."/>
            <person name="Salcher M."/>
            <person name="Ghai R."/>
            <person name="Kavagutti S V."/>
        </authorList>
    </citation>
    <scope>NUCLEOTIDE SEQUENCE</scope>
</reference>
<dbReference type="Gene3D" id="2.60.120.10">
    <property type="entry name" value="Jelly Rolls"/>
    <property type="match status" value="1"/>
</dbReference>
<gene>
    <name evidence="1" type="ORF">UFOVP242_96</name>
</gene>
<accession>A0A6J7WV21</accession>
<protein>
    <submittedName>
        <fullName evidence="1">Uncharacterized protein</fullName>
    </submittedName>
</protein>
<organism evidence="1">
    <name type="scientific">uncultured Caudovirales phage</name>
    <dbReference type="NCBI Taxonomy" id="2100421"/>
    <lineage>
        <taxon>Viruses</taxon>
        <taxon>Duplodnaviria</taxon>
        <taxon>Heunggongvirae</taxon>
        <taxon>Uroviricota</taxon>
        <taxon>Caudoviricetes</taxon>
        <taxon>Peduoviridae</taxon>
        <taxon>Maltschvirus</taxon>
        <taxon>Maltschvirus maltsch</taxon>
    </lineage>
</organism>
<dbReference type="InterPro" id="IPR014710">
    <property type="entry name" value="RmlC-like_jellyroll"/>
</dbReference>